<keyword evidence="5" id="KW-0862">Zinc</keyword>
<dbReference type="Pfam" id="PF00096">
    <property type="entry name" value="zf-C2H2"/>
    <property type="match status" value="3"/>
</dbReference>
<dbReference type="PANTHER" id="PTHR24393:SF34">
    <property type="entry name" value="PR_SET DOMAIN 13"/>
    <property type="match status" value="1"/>
</dbReference>
<comment type="caution">
    <text evidence="13">The sequence shown here is derived from an EMBL/GenBank/DDBJ whole genome shotgun (WGS) entry which is preliminary data.</text>
</comment>
<protein>
    <recommendedName>
        <fullName evidence="12">C2H2-type domain-containing protein</fullName>
    </recommendedName>
</protein>
<evidence type="ECO:0000256" key="3">
    <source>
        <dbReference type="ARBA" id="ARBA00022737"/>
    </source>
</evidence>
<feature type="compositionally biased region" description="Pro residues" evidence="11">
    <location>
        <begin position="10"/>
        <end position="22"/>
    </location>
</feature>
<reference evidence="13 14" key="1">
    <citation type="submission" date="2023-03" db="EMBL/GenBank/DDBJ databases">
        <title>High-quality genome of Scylla paramamosain provides insights in environmental adaptation.</title>
        <authorList>
            <person name="Zhang L."/>
        </authorList>
    </citation>
    <scope>NUCLEOTIDE SEQUENCE [LARGE SCALE GENOMIC DNA]</scope>
    <source>
        <strain evidence="13">LZ_2023a</strain>
        <tissue evidence="13">Muscle</tissue>
    </source>
</reference>
<sequence length="372" mass="41611">MTTKHGTPNTMPPNSTPHPHTPPTQQYLHPTPPTTVPPPHTPPNTTVPPPHTPTHYNSTSTPHPPPTTLGDLTDSRPSCHHPQSWLAPHPPTPHLPQHTPTSPVSLATRGHGEHNKRTFLCPYCEQKMTSKGSLVRHIRSHTGERPYKCLFCPYAALQKSDLDRHTRNRHRPHLQKEEKKGGKEEEEVEEEEEEVRLKEFKTPMWMQLERLMAHHLPMAPQSDHAAAQQEDLAMPYLCPYCSRRFRRRDGLVLHVRTHTGERPYACPHCRVAFAQKSHLNRHIRTVHKVEPNAHLIDPPGTVQPPPPPPVNPPVPHGKAPWMVKVDGHNGEASDIDLSLPSAFFPHVQISADGGAAGVAAAEDKKTKIDVTP</sequence>
<feature type="region of interest" description="Disordered" evidence="11">
    <location>
        <begin position="163"/>
        <end position="194"/>
    </location>
</feature>
<evidence type="ECO:0000256" key="2">
    <source>
        <dbReference type="ARBA" id="ARBA00022723"/>
    </source>
</evidence>
<evidence type="ECO:0000256" key="9">
    <source>
        <dbReference type="ARBA" id="ARBA00023242"/>
    </source>
</evidence>
<evidence type="ECO:0000256" key="10">
    <source>
        <dbReference type="PROSITE-ProRule" id="PRU00042"/>
    </source>
</evidence>
<evidence type="ECO:0000256" key="8">
    <source>
        <dbReference type="ARBA" id="ARBA00023163"/>
    </source>
</evidence>
<keyword evidence="14" id="KW-1185">Reference proteome</keyword>
<evidence type="ECO:0000313" key="13">
    <source>
        <dbReference type="EMBL" id="KAK8390116.1"/>
    </source>
</evidence>
<dbReference type="GO" id="GO:0005634">
    <property type="term" value="C:nucleus"/>
    <property type="evidence" value="ECO:0007669"/>
    <property type="project" value="UniProtKB-SubCell"/>
</dbReference>
<organism evidence="13 14">
    <name type="scientific">Scylla paramamosain</name>
    <name type="common">Mud crab</name>
    <dbReference type="NCBI Taxonomy" id="85552"/>
    <lineage>
        <taxon>Eukaryota</taxon>
        <taxon>Metazoa</taxon>
        <taxon>Ecdysozoa</taxon>
        <taxon>Arthropoda</taxon>
        <taxon>Crustacea</taxon>
        <taxon>Multicrustacea</taxon>
        <taxon>Malacostraca</taxon>
        <taxon>Eumalacostraca</taxon>
        <taxon>Eucarida</taxon>
        <taxon>Decapoda</taxon>
        <taxon>Pleocyemata</taxon>
        <taxon>Brachyura</taxon>
        <taxon>Eubrachyura</taxon>
        <taxon>Portunoidea</taxon>
        <taxon>Portunidae</taxon>
        <taxon>Portuninae</taxon>
        <taxon>Scylla</taxon>
    </lineage>
</organism>
<keyword evidence="7" id="KW-0238">DNA-binding</keyword>
<evidence type="ECO:0000256" key="7">
    <source>
        <dbReference type="ARBA" id="ARBA00023125"/>
    </source>
</evidence>
<accession>A0AAW0TS37</accession>
<feature type="domain" description="C2H2-type" evidence="12">
    <location>
        <begin position="264"/>
        <end position="292"/>
    </location>
</feature>
<dbReference type="FunFam" id="3.30.160.60:FF:000072">
    <property type="entry name" value="zinc finger protein 143 isoform X1"/>
    <property type="match status" value="1"/>
</dbReference>
<dbReference type="Proteomes" id="UP001487740">
    <property type="component" value="Unassembled WGS sequence"/>
</dbReference>
<feature type="region of interest" description="Disordered" evidence="11">
    <location>
        <begin position="1"/>
        <end position="111"/>
    </location>
</feature>
<dbReference type="PRINTS" id="PR01217">
    <property type="entry name" value="PRICHEXTENSN"/>
</dbReference>
<dbReference type="GO" id="GO:0000978">
    <property type="term" value="F:RNA polymerase II cis-regulatory region sequence-specific DNA binding"/>
    <property type="evidence" value="ECO:0007669"/>
    <property type="project" value="TreeGrafter"/>
</dbReference>
<evidence type="ECO:0000259" key="12">
    <source>
        <dbReference type="PROSITE" id="PS50157"/>
    </source>
</evidence>
<comment type="subcellular location">
    <subcellularLocation>
        <location evidence="1">Nucleus</location>
    </subcellularLocation>
</comment>
<evidence type="ECO:0000256" key="5">
    <source>
        <dbReference type="ARBA" id="ARBA00022833"/>
    </source>
</evidence>
<evidence type="ECO:0000256" key="11">
    <source>
        <dbReference type="SAM" id="MobiDB-lite"/>
    </source>
</evidence>
<proteinExistence type="predicted"/>
<dbReference type="InterPro" id="IPR036236">
    <property type="entry name" value="Znf_C2H2_sf"/>
</dbReference>
<dbReference type="Gene3D" id="3.30.160.60">
    <property type="entry name" value="Classic Zinc Finger"/>
    <property type="match status" value="4"/>
</dbReference>
<feature type="compositionally biased region" description="Pro residues" evidence="11">
    <location>
        <begin position="30"/>
        <end position="52"/>
    </location>
</feature>
<dbReference type="SUPFAM" id="SSF57667">
    <property type="entry name" value="beta-beta-alpha zinc fingers"/>
    <property type="match status" value="2"/>
</dbReference>
<dbReference type="GO" id="GO:0008270">
    <property type="term" value="F:zinc ion binding"/>
    <property type="evidence" value="ECO:0007669"/>
    <property type="project" value="UniProtKB-KW"/>
</dbReference>
<evidence type="ECO:0000256" key="1">
    <source>
        <dbReference type="ARBA" id="ARBA00004123"/>
    </source>
</evidence>
<keyword evidence="3" id="KW-0677">Repeat</keyword>
<feature type="domain" description="C2H2-type" evidence="12">
    <location>
        <begin position="119"/>
        <end position="146"/>
    </location>
</feature>
<dbReference type="PROSITE" id="PS00028">
    <property type="entry name" value="ZINC_FINGER_C2H2_1"/>
    <property type="match status" value="3"/>
</dbReference>
<dbReference type="FunFam" id="3.30.160.60:FF:000450">
    <property type="entry name" value="PR domain zinc finger protein 14"/>
    <property type="match status" value="1"/>
</dbReference>
<name>A0AAW0TS37_SCYPA</name>
<keyword evidence="4 10" id="KW-0863">Zinc-finger</keyword>
<keyword evidence="8" id="KW-0804">Transcription</keyword>
<evidence type="ECO:0000256" key="6">
    <source>
        <dbReference type="ARBA" id="ARBA00023015"/>
    </source>
</evidence>
<keyword evidence="6" id="KW-0805">Transcription regulation</keyword>
<keyword evidence="2" id="KW-0479">Metal-binding</keyword>
<dbReference type="EMBL" id="JARAKH010000026">
    <property type="protein sequence ID" value="KAK8390116.1"/>
    <property type="molecule type" value="Genomic_DNA"/>
</dbReference>
<keyword evidence="9" id="KW-0539">Nucleus</keyword>
<dbReference type="PANTHER" id="PTHR24393">
    <property type="entry name" value="ZINC FINGER PROTEIN"/>
    <property type="match status" value="1"/>
</dbReference>
<dbReference type="GO" id="GO:0001228">
    <property type="term" value="F:DNA-binding transcription activator activity, RNA polymerase II-specific"/>
    <property type="evidence" value="ECO:0007669"/>
    <property type="project" value="TreeGrafter"/>
</dbReference>
<dbReference type="SMART" id="SM00355">
    <property type="entry name" value="ZnF_C2H2"/>
    <property type="match status" value="4"/>
</dbReference>
<gene>
    <name evidence="13" type="ORF">O3P69_012982</name>
</gene>
<evidence type="ECO:0000256" key="4">
    <source>
        <dbReference type="ARBA" id="ARBA00022771"/>
    </source>
</evidence>
<feature type="compositionally biased region" description="Acidic residues" evidence="11">
    <location>
        <begin position="184"/>
        <end position="194"/>
    </location>
</feature>
<feature type="domain" description="C2H2-type" evidence="12">
    <location>
        <begin position="236"/>
        <end position="263"/>
    </location>
</feature>
<dbReference type="FunFam" id="3.30.160.60:FF:000448">
    <property type="entry name" value="RE1-silencing transcription factor A"/>
    <property type="match status" value="1"/>
</dbReference>
<dbReference type="PROSITE" id="PS50157">
    <property type="entry name" value="ZINC_FINGER_C2H2_2"/>
    <property type="match status" value="3"/>
</dbReference>
<feature type="compositionally biased region" description="Basic and acidic residues" evidence="11">
    <location>
        <begin position="174"/>
        <end position="183"/>
    </location>
</feature>
<evidence type="ECO:0000313" key="14">
    <source>
        <dbReference type="Proteomes" id="UP001487740"/>
    </source>
</evidence>
<dbReference type="AlphaFoldDB" id="A0AAW0TS37"/>
<dbReference type="InterPro" id="IPR013087">
    <property type="entry name" value="Znf_C2H2_type"/>
</dbReference>